<evidence type="ECO:0000313" key="2">
    <source>
        <dbReference type="Proteomes" id="UP000299102"/>
    </source>
</evidence>
<reference evidence="1 2" key="1">
    <citation type="journal article" date="2019" name="Commun. Biol.">
        <title>The bagworm genome reveals a unique fibroin gene that provides high tensile strength.</title>
        <authorList>
            <person name="Kono N."/>
            <person name="Nakamura H."/>
            <person name="Ohtoshi R."/>
            <person name="Tomita M."/>
            <person name="Numata K."/>
            <person name="Arakawa K."/>
        </authorList>
    </citation>
    <scope>NUCLEOTIDE SEQUENCE [LARGE SCALE GENOMIC DNA]</scope>
</reference>
<proteinExistence type="predicted"/>
<name>A0A4C1ZNN4_EUMVA</name>
<organism evidence="1 2">
    <name type="scientific">Eumeta variegata</name>
    <name type="common">Bagworm moth</name>
    <name type="synonym">Eumeta japonica</name>
    <dbReference type="NCBI Taxonomy" id="151549"/>
    <lineage>
        <taxon>Eukaryota</taxon>
        <taxon>Metazoa</taxon>
        <taxon>Ecdysozoa</taxon>
        <taxon>Arthropoda</taxon>
        <taxon>Hexapoda</taxon>
        <taxon>Insecta</taxon>
        <taxon>Pterygota</taxon>
        <taxon>Neoptera</taxon>
        <taxon>Endopterygota</taxon>
        <taxon>Lepidoptera</taxon>
        <taxon>Glossata</taxon>
        <taxon>Ditrysia</taxon>
        <taxon>Tineoidea</taxon>
        <taxon>Psychidae</taxon>
        <taxon>Oiketicinae</taxon>
        <taxon>Eumeta</taxon>
    </lineage>
</organism>
<keyword evidence="2" id="KW-1185">Reference proteome</keyword>
<dbReference type="AlphaFoldDB" id="A0A4C1ZNN4"/>
<dbReference type="EMBL" id="BGZK01001910">
    <property type="protein sequence ID" value="GBP88155.1"/>
    <property type="molecule type" value="Genomic_DNA"/>
</dbReference>
<accession>A0A4C1ZNN4</accession>
<sequence>MRRSRISTHVPARDADESVPTYEHAVLKNQYGRTGMRRLIISTHVPARDADESVPTYEHAALKNQYARTGMRRLIISTHIPVRGGDEFERADESVRGYGHRALTGAISRAHQHHARQSVGLYLYQSMVGRVGPSCTVN</sequence>
<comment type="caution">
    <text evidence="1">The sequence shown here is derived from an EMBL/GenBank/DDBJ whole genome shotgun (WGS) entry which is preliminary data.</text>
</comment>
<evidence type="ECO:0000313" key="1">
    <source>
        <dbReference type="EMBL" id="GBP88155.1"/>
    </source>
</evidence>
<protein>
    <submittedName>
        <fullName evidence="1">Uncharacterized protein</fullName>
    </submittedName>
</protein>
<dbReference type="Proteomes" id="UP000299102">
    <property type="component" value="Unassembled WGS sequence"/>
</dbReference>
<gene>
    <name evidence="1" type="ORF">EVAR_24969_1</name>
</gene>